<evidence type="ECO:0000313" key="2">
    <source>
        <dbReference type="EMBL" id="VDN51679.1"/>
    </source>
</evidence>
<accession>A0A158Q5E7</accession>
<organism evidence="3 5">
    <name type="scientific">Dracunculus medinensis</name>
    <name type="common">Guinea worm</name>
    <dbReference type="NCBI Taxonomy" id="318479"/>
    <lineage>
        <taxon>Eukaryota</taxon>
        <taxon>Metazoa</taxon>
        <taxon>Ecdysozoa</taxon>
        <taxon>Nematoda</taxon>
        <taxon>Chromadorea</taxon>
        <taxon>Rhabditida</taxon>
        <taxon>Spirurina</taxon>
        <taxon>Dracunculoidea</taxon>
        <taxon>Dracunculidae</taxon>
        <taxon>Dracunculus</taxon>
    </lineage>
</organism>
<dbReference type="Pfam" id="PF22897">
    <property type="entry name" value="TIL_2"/>
    <property type="match status" value="4"/>
</dbReference>
<feature type="domain" description="TIL-like" evidence="1">
    <location>
        <begin position="223"/>
        <end position="258"/>
    </location>
</feature>
<gene>
    <name evidence="2" type="ORF">DME_LOCUS1652</name>
</gene>
<dbReference type="WBParaSite" id="DME_0000718101-mRNA-1">
    <property type="protein sequence ID" value="DME_0000718101-mRNA-1"/>
    <property type="gene ID" value="DME_0000718101"/>
</dbReference>
<dbReference type="AlphaFoldDB" id="A0A158Q5E7"/>
<reference evidence="5" key="1">
    <citation type="submission" date="2016-04" db="UniProtKB">
        <authorList>
            <consortium name="WormBaseParasite"/>
        </authorList>
    </citation>
    <scope>IDENTIFICATION</scope>
</reference>
<name>A0A158Q5E7_DRAME</name>
<dbReference type="InterPro" id="IPR054450">
    <property type="entry name" value="TIL-like_dom"/>
</dbReference>
<protein>
    <submittedName>
        <fullName evidence="5">DUF5857 domain-containing protein</fullName>
    </submittedName>
</protein>
<dbReference type="Proteomes" id="UP000038040">
    <property type="component" value="Unplaced"/>
</dbReference>
<dbReference type="EMBL" id="UYYG01000027">
    <property type="protein sequence ID" value="VDN51679.1"/>
    <property type="molecule type" value="Genomic_DNA"/>
</dbReference>
<reference evidence="2 4" key="2">
    <citation type="submission" date="2018-11" db="EMBL/GenBank/DDBJ databases">
        <authorList>
            <consortium name="Pathogen Informatics"/>
        </authorList>
    </citation>
    <scope>NUCLEOTIDE SEQUENCE [LARGE SCALE GENOMIC DNA]</scope>
</reference>
<evidence type="ECO:0000313" key="3">
    <source>
        <dbReference type="Proteomes" id="UP000038040"/>
    </source>
</evidence>
<evidence type="ECO:0000259" key="1">
    <source>
        <dbReference type="Pfam" id="PF22897"/>
    </source>
</evidence>
<proteinExistence type="predicted"/>
<feature type="domain" description="TIL-like" evidence="1">
    <location>
        <begin position="36"/>
        <end position="77"/>
    </location>
</feature>
<dbReference type="PROSITE" id="PS00018">
    <property type="entry name" value="EF_HAND_1"/>
    <property type="match status" value="1"/>
</dbReference>
<feature type="domain" description="TIL-like" evidence="1">
    <location>
        <begin position="146"/>
        <end position="192"/>
    </location>
</feature>
<sequence>MADESRSGQLSVSEFYQEPSKLGQIVADHDCRATLCGKNMIFIPFKRINAPFLHNNCIRRCSCISEEYEELDGKCIKRNIPTEETTILFSKVTNHTEICQKYKCSLGQRIHDAKCHLNGLKCGTNMVFELVEVINVILDIGCMLDGRSCGPNMIFSAIQKGKYRISFIEYSKCIVQCLCMAGYVEEDGQCIKSVDNENSVENPCKKTKCALGMAVIDVGCYLTGRKCGKNMVFVPLTKNLRNEGQAKICMQRCSCENDDFIEGVFKCKKTEKSTISNNFMNEVMADDQTKPPDGKYDSFSNIFYSI</sequence>
<feature type="domain" description="TIL-like" evidence="1">
    <location>
        <begin position="119"/>
        <end position="134"/>
    </location>
</feature>
<dbReference type="Proteomes" id="UP000274756">
    <property type="component" value="Unassembled WGS sequence"/>
</dbReference>
<dbReference type="InterPro" id="IPR018247">
    <property type="entry name" value="EF_Hand_1_Ca_BS"/>
</dbReference>
<evidence type="ECO:0000313" key="4">
    <source>
        <dbReference type="Proteomes" id="UP000274756"/>
    </source>
</evidence>
<keyword evidence="4" id="KW-1185">Reference proteome</keyword>
<evidence type="ECO:0000313" key="5">
    <source>
        <dbReference type="WBParaSite" id="DME_0000718101-mRNA-1"/>
    </source>
</evidence>